<reference evidence="1 2" key="1">
    <citation type="journal article" date="2014" name="Int. J. Syst. Evol. Microbiol.">
        <title>Phylogenomics and the dynamic genome evolution of the genus Streptococcus.</title>
        <authorList>
            <consortium name="The Broad Institute Genome Sequencing Platform"/>
            <person name="Richards V.P."/>
            <person name="Palmer S.R."/>
            <person name="Pavinski Bitar P.D."/>
            <person name="Qin X."/>
            <person name="Weinstock G.M."/>
            <person name="Highlander S.K."/>
            <person name="Town C.D."/>
            <person name="Burne R.A."/>
            <person name="Stanhope M.J."/>
        </authorList>
    </citation>
    <scope>NUCLEOTIDE SEQUENCE [LARGE SCALE GENOMIC DNA]</scope>
    <source>
        <strain evidence="1 2">2285-97</strain>
    </source>
</reference>
<dbReference type="AlphaFoldDB" id="G5KEH3"/>
<dbReference type="EMBL" id="AEUZ02000001">
    <property type="protein sequence ID" value="EHJ57667.1"/>
    <property type="molecule type" value="Genomic_DNA"/>
</dbReference>
<evidence type="ECO:0000313" key="2">
    <source>
        <dbReference type="Proteomes" id="UP000005388"/>
    </source>
</evidence>
<keyword evidence="2" id="KW-1185">Reference proteome</keyword>
<evidence type="ECO:0000313" key="1">
    <source>
        <dbReference type="EMBL" id="EHJ57667.1"/>
    </source>
</evidence>
<organism evidence="1 2">
    <name type="scientific">Streptococcus urinalis 2285-97</name>
    <dbReference type="NCBI Taxonomy" id="764291"/>
    <lineage>
        <taxon>Bacteria</taxon>
        <taxon>Bacillati</taxon>
        <taxon>Bacillota</taxon>
        <taxon>Bacilli</taxon>
        <taxon>Lactobacillales</taxon>
        <taxon>Streptococcaceae</taxon>
        <taxon>Streptococcus</taxon>
    </lineage>
</organism>
<accession>G5KEH3</accession>
<sequence>MDSNREKNIRERSKKEIELFDIYLDETTLQLSNRLEPNEILEVASAAFLGASLTDLNNTLELLYDELPKEREKQHVITI</sequence>
<dbReference type="RefSeq" id="WP_006740365.1">
    <property type="nucleotide sequence ID" value="NZ_AEUZ02000001.1"/>
</dbReference>
<proteinExistence type="predicted"/>
<gene>
    <name evidence="1" type="ORF">STRUR_0807</name>
</gene>
<protein>
    <submittedName>
        <fullName evidence="1">Uncharacterized protein</fullName>
    </submittedName>
</protein>
<name>G5KEH3_9STRE</name>
<comment type="caution">
    <text evidence="1">The sequence shown here is derived from an EMBL/GenBank/DDBJ whole genome shotgun (WGS) entry which is preliminary data.</text>
</comment>
<dbReference type="STRING" id="764291.STRUR_0807"/>
<dbReference type="Proteomes" id="UP000005388">
    <property type="component" value="Unassembled WGS sequence"/>
</dbReference>